<evidence type="ECO:0000313" key="5">
    <source>
        <dbReference type="EMBL" id="KAJ5123858.1"/>
    </source>
</evidence>
<dbReference type="Proteomes" id="UP001149079">
    <property type="component" value="Unassembled WGS sequence"/>
</dbReference>
<comment type="caution">
    <text evidence="5">The sequence shown here is derived from an EMBL/GenBank/DDBJ whole genome shotgun (WGS) entry which is preliminary data.</text>
</comment>
<evidence type="ECO:0000256" key="1">
    <source>
        <dbReference type="ARBA" id="ARBA00004141"/>
    </source>
</evidence>
<dbReference type="SUPFAM" id="SSF81338">
    <property type="entry name" value="Aquaporin-like"/>
    <property type="match status" value="1"/>
</dbReference>
<gene>
    <name evidence="5" type="ORF">N7515_007683</name>
</gene>
<sequence>MVQFDNGVFNEFIGIAFLTATILALGDDQNAPPGAGMNTLIIGLIIVCQSTEYVLCVSTRSGVQPEPRLRSSACAFRH</sequence>
<keyword evidence="3" id="KW-1133">Transmembrane helix</keyword>
<protein>
    <submittedName>
        <fullName evidence="5">Major intrinsic protein</fullName>
    </submittedName>
</protein>
<keyword evidence="6" id="KW-1185">Reference proteome</keyword>
<comment type="subcellular location">
    <subcellularLocation>
        <location evidence="1">Membrane</location>
        <topology evidence="1">Multi-pass membrane protein</topology>
    </subcellularLocation>
</comment>
<keyword evidence="4" id="KW-0472">Membrane</keyword>
<evidence type="ECO:0000313" key="6">
    <source>
        <dbReference type="Proteomes" id="UP001149079"/>
    </source>
</evidence>
<dbReference type="GO" id="GO:0016020">
    <property type="term" value="C:membrane"/>
    <property type="evidence" value="ECO:0007669"/>
    <property type="project" value="UniProtKB-SubCell"/>
</dbReference>
<name>A0A9W9GLJ6_9EURO</name>
<evidence type="ECO:0000256" key="2">
    <source>
        <dbReference type="ARBA" id="ARBA00022692"/>
    </source>
</evidence>
<evidence type="ECO:0000256" key="3">
    <source>
        <dbReference type="ARBA" id="ARBA00022989"/>
    </source>
</evidence>
<evidence type="ECO:0000256" key="4">
    <source>
        <dbReference type="ARBA" id="ARBA00023136"/>
    </source>
</evidence>
<proteinExistence type="predicted"/>
<accession>A0A9W9GLJ6</accession>
<reference evidence="5" key="1">
    <citation type="submission" date="2022-11" db="EMBL/GenBank/DDBJ databases">
        <authorList>
            <person name="Petersen C."/>
        </authorList>
    </citation>
    <scope>NUCLEOTIDE SEQUENCE</scope>
    <source>
        <strain evidence="5">IBT 22155</strain>
    </source>
</reference>
<organism evidence="5 6">
    <name type="scientific">Penicillium bovifimosum</name>
    <dbReference type="NCBI Taxonomy" id="126998"/>
    <lineage>
        <taxon>Eukaryota</taxon>
        <taxon>Fungi</taxon>
        <taxon>Dikarya</taxon>
        <taxon>Ascomycota</taxon>
        <taxon>Pezizomycotina</taxon>
        <taxon>Eurotiomycetes</taxon>
        <taxon>Eurotiomycetidae</taxon>
        <taxon>Eurotiales</taxon>
        <taxon>Aspergillaceae</taxon>
        <taxon>Penicillium</taxon>
    </lineage>
</organism>
<dbReference type="RefSeq" id="XP_056518257.1">
    <property type="nucleotide sequence ID" value="XM_056668427.1"/>
</dbReference>
<dbReference type="Gene3D" id="1.20.1080.10">
    <property type="entry name" value="Glycerol uptake facilitator protein"/>
    <property type="match status" value="1"/>
</dbReference>
<dbReference type="AlphaFoldDB" id="A0A9W9GLJ6"/>
<dbReference type="OrthoDB" id="3222at2759"/>
<keyword evidence="2" id="KW-0812">Transmembrane</keyword>
<reference evidence="5" key="2">
    <citation type="journal article" date="2023" name="IMA Fungus">
        <title>Comparative genomic study of the Penicillium genus elucidates a diverse pangenome and 15 lateral gene transfer events.</title>
        <authorList>
            <person name="Petersen C."/>
            <person name="Sorensen T."/>
            <person name="Nielsen M.R."/>
            <person name="Sondergaard T.E."/>
            <person name="Sorensen J.L."/>
            <person name="Fitzpatrick D.A."/>
            <person name="Frisvad J.C."/>
            <person name="Nielsen K.L."/>
        </authorList>
    </citation>
    <scope>NUCLEOTIDE SEQUENCE</scope>
    <source>
        <strain evidence="5">IBT 22155</strain>
    </source>
</reference>
<dbReference type="EMBL" id="JAPQKL010000006">
    <property type="protein sequence ID" value="KAJ5123858.1"/>
    <property type="molecule type" value="Genomic_DNA"/>
</dbReference>
<dbReference type="InterPro" id="IPR023271">
    <property type="entry name" value="Aquaporin-like"/>
</dbReference>
<dbReference type="GeneID" id="81407597"/>